<feature type="domain" description="LUD" evidence="2">
    <location>
        <begin position="50"/>
        <end position="233"/>
    </location>
</feature>
<evidence type="ECO:0000259" key="2">
    <source>
        <dbReference type="Pfam" id="PF02589"/>
    </source>
</evidence>
<dbReference type="InterPro" id="IPR037171">
    <property type="entry name" value="NagB/RpiA_transferase-like"/>
</dbReference>
<reference evidence="3" key="1">
    <citation type="submission" date="2024-07" db="EMBL/GenBank/DDBJ databases">
        <title>Halotolerant mesophilic bacterium Ornithinibacillus sp. 4-3, sp. nov., isolated from soil.</title>
        <authorList>
            <person name="Sidarenka A.V."/>
            <person name="Guliayeva D.E."/>
            <person name="Leanovich S.I."/>
            <person name="Hileuskaya K.S."/>
            <person name="Akhremchuk A.E."/>
            <person name="Sikolenko M.A."/>
            <person name="Valentovich L.N."/>
        </authorList>
    </citation>
    <scope>NUCLEOTIDE SEQUENCE</scope>
    <source>
        <strain evidence="3">4-3</strain>
    </source>
</reference>
<dbReference type="AlphaFoldDB" id="A0AB39HKB7"/>
<dbReference type="InterPro" id="IPR024185">
    <property type="entry name" value="FTHF_cligase-like_sf"/>
</dbReference>
<protein>
    <recommendedName>
        <fullName evidence="1">Lactate utilization protein C</fullName>
    </recommendedName>
</protein>
<dbReference type="Gene3D" id="3.40.50.10420">
    <property type="entry name" value="NagB/RpiA/CoA transferase-like"/>
    <property type="match status" value="1"/>
</dbReference>
<gene>
    <name evidence="1" type="primary">lutC</name>
    <name evidence="3" type="ORF">AB4Y30_17325</name>
</gene>
<dbReference type="InterPro" id="IPR022823">
    <property type="entry name" value="LutC"/>
</dbReference>
<dbReference type="PANTHER" id="PTHR43682:SF1">
    <property type="entry name" value="LACTATE UTILIZATION PROTEIN C"/>
    <property type="match status" value="1"/>
</dbReference>
<evidence type="ECO:0000313" key="3">
    <source>
        <dbReference type="EMBL" id="XDK32746.1"/>
    </source>
</evidence>
<dbReference type="PANTHER" id="PTHR43682">
    <property type="entry name" value="LACTATE UTILIZATION PROTEIN C"/>
    <property type="match status" value="1"/>
</dbReference>
<dbReference type="InterPro" id="IPR003741">
    <property type="entry name" value="LUD_dom"/>
</dbReference>
<organism evidence="3">
    <name type="scientific">Ornithinibacillus sp. 4-3</name>
    <dbReference type="NCBI Taxonomy" id="3231488"/>
    <lineage>
        <taxon>Bacteria</taxon>
        <taxon>Bacillati</taxon>
        <taxon>Bacillota</taxon>
        <taxon>Bacilli</taxon>
        <taxon>Bacillales</taxon>
        <taxon>Bacillaceae</taxon>
        <taxon>Ornithinibacillus</taxon>
    </lineage>
</organism>
<comment type="similarity">
    <text evidence="1">Belongs to the LutC/YkgG family.</text>
</comment>
<dbReference type="SUPFAM" id="SSF100950">
    <property type="entry name" value="NagB/RpiA/CoA transferase-like"/>
    <property type="match status" value="1"/>
</dbReference>
<dbReference type="RefSeq" id="WP_368653434.1">
    <property type="nucleotide sequence ID" value="NZ_CP162599.1"/>
</dbReference>
<name>A0AB39HKB7_9BACI</name>
<comment type="function">
    <text evidence="1">Is involved in L-lactate degradation and allows cells to grow with lactate as the sole carbon source.</text>
</comment>
<dbReference type="Pfam" id="PF02589">
    <property type="entry name" value="LUD_dom"/>
    <property type="match status" value="1"/>
</dbReference>
<proteinExistence type="inferred from homology"/>
<dbReference type="EMBL" id="CP162599">
    <property type="protein sequence ID" value="XDK32746.1"/>
    <property type="molecule type" value="Genomic_DNA"/>
</dbReference>
<dbReference type="HAMAP" id="MF_02104">
    <property type="entry name" value="LutC"/>
    <property type="match status" value="1"/>
</dbReference>
<evidence type="ECO:0000256" key="1">
    <source>
        <dbReference type="HAMAP-Rule" id="MF_02104"/>
    </source>
</evidence>
<accession>A0AB39HKB7</accession>
<dbReference type="GO" id="GO:0006089">
    <property type="term" value="P:lactate metabolic process"/>
    <property type="evidence" value="ECO:0007669"/>
    <property type="project" value="UniProtKB-UniRule"/>
</dbReference>
<sequence length="234" mass="25967">MTIHHREAFLDNIAHKLRRPRRTEGVVKPEWSLQPQKKVLADASTEELINVLEEQCKVIHTDFKRTTKEGLAAVLQETIANYQGKSIILANDPRHEAYDLHSFYDALEMNGTKVHIWDEAIGKKNQVIAERANVGINFSDITLAESGTVGLYNDKNNGRSISLLPQTFIAIIPKESIVPRLTQATKQVHEGLKTGKDVPSCLSLVTGPSNSADIEMKLIVGVHGPIKATYIVVD</sequence>